<dbReference type="Pfam" id="PF13411">
    <property type="entry name" value="MerR_1"/>
    <property type="match status" value="1"/>
</dbReference>
<dbReference type="EMBL" id="CP093443">
    <property type="protein sequence ID" value="UVI36030.1"/>
    <property type="molecule type" value="Genomic_DNA"/>
</dbReference>
<evidence type="ECO:0000313" key="4">
    <source>
        <dbReference type="EMBL" id="UVI36030.1"/>
    </source>
</evidence>
<dbReference type="InterPro" id="IPR047057">
    <property type="entry name" value="MerR_fam"/>
</dbReference>
<feature type="region of interest" description="Disordered" evidence="2">
    <location>
        <begin position="1"/>
        <end position="24"/>
    </location>
</feature>
<accession>A0ABY5SN83</accession>
<evidence type="ECO:0000256" key="2">
    <source>
        <dbReference type="SAM" id="MobiDB-lite"/>
    </source>
</evidence>
<dbReference type="Gene3D" id="3.10.150.10">
    <property type="entry name" value="DNA Polymerase III, subunit A, domain 2"/>
    <property type="match status" value="1"/>
</dbReference>
<dbReference type="PANTHER" id="PTHR30204">
    <property type="entry name" value="REDOX-CYCLING DRUG-SENSING TRANSCRIPTIONAL ACTIVATOR SOXR"/>
    <property type="match status" value="1"/>
</dbReference>
<dbReference type="PANTHER" id="PTHR30204:SF97">
    <property type="entry name" value="MERR FAMILY REGULATORY PROTEIN"/>
    <property type="match status" value="1"/>
</dbReference>
<evidence type="ECO:0000259" key="3">
    <source>
        <dbReference type="PROSITE" id="PS50937"/>
    </source>
</evidence>
<gene>
    <name evidence="4" type="ORF">L1F31_18255</name>
</gene>
<keyword evidence="1" id="KW-0238">DNA-binding</keyword>
<dbReference type="SMART" id="SM00422">
    <property type="entry name" value="HTH_MERR"/>
    <property type="match status" value="1"/>
</dbReference>
<protein>
    <submittedName>
        <fullName evidence="4">MerR family transcriptional regulator</fullName>
    </submittedName>
</protein>
<dbReference type="InterPro" id="IPR009061">
    <property type="entry name" value="DNA-bd_dom_put_sf"/>
</dbReference>
<evidence type="ECO:0000256" key="1">
    <source>
        <dbReference type="ARBA" id="ARBA00023125"/>
    </source>
</evidence>
<organism evidence="4 5">
    <name type="scientific">Brevibacterium spongiae</name>
    <dbReference type="NCBI Taxonomy" id="2909672"/>
    <lineage>
        <taxon>Bacteria</taxon>
        <taxon>Bacillati</taxon>
        <taxon>Actinomycetota</taxon>
        <taxon>Actinomycetes</taxon>
        <taxon>Micrococcales</taxon>
        <taxon>Brevibacteriaceae</taxon>
        <taxon>Brevibacterium</taxon>
    </lineage>
</organism>
<evidence type="ECO:0000313" key="5">
    <source>
        <dbReference type="Proteomes" id="UP001064879"/>
    </source>
</evidence>
<reference evidence="4" key="1">
    <citation type="submission" date="2022-03" db="EMBL/GenBank/DDBJ databases">
        <title>Brevibacterium spongiae sp. nov., isolated from marine sponge.</title>
        <authorList>
            <person name="Li Z."/>
            <person name="Zhang M."/>
        </authorList>
    </citation>
    <scope>NUCLEOTIDE SEQUENCE</scope>
    <source>
        <strain evidence="4">WHS-Z9</strain>
    </source>
</reference>
<sequence>MESTREPEATGTADVTGGQQSTSRSLQTIGDFARAVGLSASALREYGSSGLLRPAHVEDRTGYRYYGLDQQQRAIWIRRLRDAGFRLRTIGTILDSEPATAGALLDDWLAEAVGRADSAAALVDDLKAVLRSRSETPRVSRARVDSAVLAAAVRQLARPKDTDTADPPLDDLCVEIRTDALTLAVTDGFMLMARMRIPAQVDAPSAADGAPGPVGASTVVTASALISPLIQSTEVAFTIAVTGGSVDRPEQVHVSLEDSDGESTTLTQPDRGFPDIGRTVEAAVARRRGRSRFRRNEILRLVDETAGRSPGTGVFLPGESERFELSVASLTAIAEAAVGDELICDWGGDADPLVWRAPSQPDFVALVMPRRV</sequence>
<dbReference type="Gene3D" id="1.10.1660.10">
    <property type="match status" value="1"/>
</dbReference>
<feature type="domain" description="HTH merR-type" evidence="3">
    <location>
        <begin position="28"/>
        <end position="96"/>
    </location>
</feature>
<proteinExistence type="predicted"/>
<keyword evidence="5" id="KW-1185">Reference proteome</keyword>
<dbReference type="PROSITE" id="PS50937">
    <property type="entry name" value="HTH_MERR_2"/>
    <property type="match status" value="1"/>
</dbReference>
<dbReference type="Proteomes" id="UP001064879">
    <property type="component" value="Chromosome"/>
</dbReference>
<dbReference type="InterPro" id="IPR000551">
    <property type="entry name" value="MerR-type_HTH_dom"/>
</dbReference>
<dbReference type="RefSeq" id="WP_265418641.1">
    <property type="nucleotide sequence ID" value="NZ_CP093443.1"/>
</dbReference>
<dbReference type="SUPFAM" id="SSF46955">
    <property type="entry name" value="Putative DNA-binding domain"/>
    <property type="match status" value="1"/>
</dbReference>
<name>A0ABY5SN83_9MICO</name>